<comment type="caution">
    <text evidence="3">The sequence shown here is derived from an EMBL/GenBank/DDBJ whole genome shotgun (WGS) entry which is preliminary data.</text>
</comment>
<dbReference type="Gene3D" id="3.40.50.720">
    <property type="entry name" value="NAD(P)-binding Rossmann-like Domain"/>
    <property type="match status" value="1"/>
</dbReference>
<dbReference type="GO" id="GO:0016491">
    <property type="term" value="F:oxidoreductase activity"/>
    <property type="evidence" value="ECO:0007669"/>
    <property type="project" value="UniProtKB-KW"/>
</dbReference>
<proteinExistence type="inferred from homology"/>
<dbReference type="EC" id="1.-.-.-" evidence="3"/>
<dbReference type="InterPro" id="IPR036291">
    <property type="entry name" value="NAD(P)-bd_dom_sf"/>
</dbReference>
<gene>
    <name evidence="3" type="ORF">ACFFGV_04120</name>
</gene>
<protein>
    <submittedName>
        <fullName evidence="3">SDR family oxidoreductase</fullName>
        <ecNumber evidence="3">1.-.-.-</ecNumber>
    </submittedName>
</protein>
<dbReference type="EMBL" id="JBHLTP010000003">
    <property type="protein sequence ID" value="MFC0522776.1"/>
    <property type="molecule type" value="Genomic_DNA"/>
</dbReference>
<evidence type="ECO:0000256" key="2">
    <source>
        <dbReference type="RuleBase" id="RU000363"/>
    </source>
</evidence>
<comment type="similarity">
    <text evidence="1 2">Belongs to the short-chain dehydrogenases/reductases (SDR) family.</text>
</comment>
<sequence length="233" mass="25341">MENAIITGASEGVGREIALRLAEEGYRVFLLDKKVEAGSETEEKINLFGEARFYQVDVTDYEIYSTILENIAEYYGGISILINNAESVPSELYPESEFAKWSKVIDLHIKSVMAGIQTCIRSMIDSGSIINISSLAGVGTNAHDAPEYAASNAAVIRLTSAMSEYLAARDITINTICTNGYTGELPKRGGQEHSLSSSLSPEEMADVIMGYINGEETGKVLVWGEDEVAYELS</sequence>
<evidence type="ECO:0000313" key="3">
    <source>
        <dbReference type="EMBL" id="MFC0522776.1"/>
    </source>
</evidence>
<dbReference type="RefSeq" id="WP_377345306.1">
    <property type="nucleotide sequence ID" value="NZ_JBHLTP010000003.1"/>
</dbReference>
<dbReference type="InterPro" id="IPR002347">
    <property type="entry name" value="SDR_fam"/>
</dbReference>
<name>A0ABV6LK60_9BACI</name>
<dbReference type="PRINTS" id="PR00081">
    <property type="entry name" value="GDHRDH"/>
</dbReference>
<dbReference type="Proteomes" id="UP001589836">
    <property type="component" value="Unassembled WGS sequence"/>
</dbReference>
<organism evidence="3 4">
    <name type="scientific">Pontibacillus salicampi</name>
    <dbReference type="NCBI Taxonomy" id="1449801"/>
    <lineage>
        <taxon>Bacteria</taxon>
        <taxon>Bacillati</taxon>
        <taxon>Bacillota</taxon>
        <taxon>Bacilli</taxon>
        <taxon>Bacillales</taxon>
        <taxon>Bacillaceae</taxon>
        <taxon>Pontibacillus</taxon>
    </lineage>
</organism>
<accession>A0ABV6LK60</accession>
<evidence type="ECO:0000313" key="4">
    <source>
        <dbReference type="Proteomes" id="UP001589836"/>
    </source>
</evidence>
<dbReference type="Pfam" id="PF00106">
    <property type="entry name" value="adh_short"/>
    <property type="match status" value="1"/>
</dbReference>
<reference evidence="3 4" key="1">
    <citation type="submission" date="2024-09" db="EMBL/GenBank/DDBJ databases">
        <authorList>
            <person name="Sun Q."/>
            <person name="Mori K."/>
        </authorList>
    </citation>
    <scope>NUCLEOTIDE SEQUENCE [LARGE SCALE GENOMIC DNA]</scope>
    <source>
        <strain evidence="3 4">NCAIM B.02529</strain>
    </source>
</reference>
<dbReference type="PANTHER" id="PTHR42760">
    <property type="entry name" value="SHORT-CHAIN DEHYDROGENASES/REDUCTASES FAMILY MEMBER"/>
    <property type="match status" value="1"/>
</dbReference>
<keyword evidence="4" id="KW-1185">Reference proteome</keyword>
<keyword evidence="3" id="KW-0560">Oxidoreductase</keyword>
<dbReference type="CDD" id="cd05233">
    <property type="entry name" value="SDR_c"/>
    <property type="match status" value="1"/>
</dbReference>
<dbReference type="SUPFAM" id="SSF51735">
    <property type="entry name" value="NAD(P)-binding Rossmann-fold domains"/>
    <property type="match status" value="1"/>
</dbReference>
<dbReference type="PRINTS" id="PR00080">
    <property type="entry name" value="SDRFAMILY"/>
</dbReference>
<evidence type="ECO:0000256" key="1">
    <source>
        <dbReference type="ARBA" id="ARBA00006484"/>
    </source>
</evidence>